<comment type="caution">
    <text evidence="2">The sequence shown here is derived from an EMBL/GenBank/DDBJ whole genome shotgun (WGS) entry which is preliminary data.</text>
</comment>
<proteinExistence type="predicted"/>
<dbReference type="AlphaFoldDB" id="A0A9P5PMV7"/>
<keyword evidence="1" id="KW-1133">Transmembrane helix</keyword>
<organism evidence="2 3">
    <name type="scientific">Rhodocollybia butyracea</name>
    <dbReference type="NCBI Taxonomy" id="206335"/>
    <lineage>
        <taxon>Eukaryota</taxon>
        <taxon>Fungi</taxon>
        <taxon>Dikarya</taxon>
        <taxon>Basidiomycota</taxon>
        <taxon>Agaricomycotina</taxon>
        <taxon>Agaricomycetes</taxon>
        <taxon>Agaricomycetidae</taxon>
        <taxon>Agaricales</taxon>
        <taxon>Marasmiineae</taxon>
        <taxon>Omphalotaceae</taxon>
        <taxon>Rhodocollybia</taxon>
    </lineage>
</organism>
<dbReference type="EMBL" id="JADNRY010000057">
    <property type="protein sequence ID" value="KAF9068751.1"/>
    <property type="molecule type" value="Genomic_DNA"/>
</dbReference>
<reference evidence="2" key="1">
    <citation type="submission" date="2020-11" db="EMBL/GenBank/DDBJ databases">
        <authorList>
            <consortium name="DOE Joint Genome Institute"/>
            <person name="Ahrendt S."/>
            <person name="Riley R."/>
            <person name="Andreopoulos W."/>
            <person name="Labutti K."/>
            <person name="Pangilinan J."/>
            <person name="Ruiz-Duenas F.J."/>
            <person name="Barrasa J.M."/>
            <person name="Sanchez-Garcia M."/>
            <person name="Camarero S."/>
            <person name="Miyauchi S."/>
            <person name="Serrano A."/>
            <person name="Linde D."/>
            <person name="Babiker R."/>
            <person name="Drula E."/>
            <person name="Ayuso-Fernandez I."/>
            <person name="Pacheco R."/>
            <person name="Padilla G."/>
            <person name="Ferreira P."/>
            <person name="Barriuso J."/>
            <person name="Kellner H."/>
            <person name="Castanera R."/>
            <person name="Alfaro M."/>
            <person name="Ramirez L."/>
            <person name="Pisabarro A.G."/>
            <person name="Kuo A."/>
            <person name="Tritt A."/>
            <person name="Lipzen A."/>
            <person name="He G."/>
            <person name="Yan M."/>
            <person name="Ng V."/>
            <person name="Cullen D."/>
            <person name="Martin F."/>
            <person name="Rosso M.-N."/>
            <person name="Henrissat B."/>
            <person name="Hibbett D."/>
            <person name="Martinez A.T."/>
            <person name="Grigoriev I.V."/>
        </authorList>
    </citation>
    <scope>NUCLEOTIDE SEQUENCE</scope>
    <source>
        <strain evidence="2">AH 40177</strain>
    </source>
</reference>
<evidence type="ECO:0000313" key="2">
    <source>
        <dbReference type="EMBL" id="KAF9068751.1"/>
    </source>
</evidence>
<keyword evidence="1" id="KW-0472">Membrane</keyword>
<feature type="transmembrane region" description="Helical" evidence="1">
    <location>
        <begin position="21"/>
        <end position="44"/>
    </location>
</feature>
<sequence length="88" mass="9605">MQKGPKSAISTQRASRMECSSLLWFVLALVCGIISDIFLISTVLNTSSNSIFALKHRASLVWAPEFIDTAILHSEGVVNCKGCGYSRQ</sequence>
<keyword evidence="1" id="KW-0812">Transmembrane</keyword>
<protein>
    <submittedName>
        <fullName evidence="2">Uncharacterized protein</fullName>
    </submittedName>
</protein>
<evidence type="ECO:0000256" key="1">
    <source>
        <dbReference type="SAM" id="Phobius"/>
    </source>
</evidence>
<gene>
    <name evidence="2" type="ORF">BDP27DRAFT_768647</name>
</gene>
<dbReference type="Proteomes" id="UP000772434">
    <property type="component" value="Unassembled WGS sequence"/>
</dbReference>
<evidence type="ECO:0000313" key="3">
    <source>
        <dbReference type="Proteomes" id="UP000772434"/>
    </source>
</evidence>
<keyword evidence="3" id="KW-1185">Reference proteome</keyword>
<accession>A0A9P5PMV7</accession>
<name>A0A9P5PMV7_9AGAR</name>